<dbReference type="PROSITE" id="PS51099">
    <property type="entry name" value="PTS_EIIB_TYPE_2"/>
    <property type="match status" value="1"/>
</dbReference>
<comment type="catalytic activity">
    <reaction evidence="1">
        <text>D-fructose(out) + N(pros)-phospho-L-histidyl-[protein] = D-fructose 1-phosphate(in) + L-histidyl-[protein]</text>
        <dbReference type="Rhea" id="RHEA:49252"/>
        <dbReference type="Rhea" id="RHEA-COMP:9745"/>
        <dbReference type="Rhea" id="RHEA-COMP:9746"/>
        <dbReference type="ChEBI" id="CHEBI:29979"/>
        <dbReference type="ChEBI" id="CHEBI:37721"/>
        <dbReference type="ChEBI" id="CHEBI:58674"/>
        <dbReference type="ChEBI" id="CHEBI:64837"/>
        <dbReference type="EC" id="2.7.1.202"/>
    </reaction>
</comment>
<dbReference type="PANTHER" id="PTHR30505">
    <property type="entry name" value="FRUCTOSE-LIKE PERMEASE"/>
    <property type="match status" value="1"/>
</dbReference>
<dbReference type="PANTHER" id="PTHR30505:SF0">
    <property type="entry name" value="FRUCTOSE-LIKE PTS SYSTEM EIIBC COMPONENT-RELATED"/>
    <property type="match status" value="1"/>
</dbReference>
<dbReference type="GO" id="GO:0016301">
    <property type="term" value="F:kinase activity"/>
    <property type="evidence" value="ECO:0007669"/>
    <property type="project" value="UniProtKB-KW"/>
</dbReference>
<dbReference type="InterPro" id="IPR003501">
    <property type="entry name" value="PTS_EIIB_2/3"/>
</dbReference>
<dbReference type="CDD" id="cd05569">
    <property type="entry name" value="PTS_IIB_fructose"/>
    <property type="match status" value="1"/>
</dbReference>
<dbReference type="GO" id="GO:0090563">
    <property type="term" value="F:protein-phosphocysteine-sugar phosphotransferase activity"/>
    <property type="evidence" value="ECO:0007669"/>
    <property type="project" value="TreeGrafter"/>
</dbReference>
<evidence type="ECO:0000313" key="11">
    <source>
        <dbReference type="Proteomes" id="UP000240987"/>
    </source>
</evidence>
<dbReference type="EC" id="2.7.1.202" evidence="2"/>
<dbReference type="OrthoDB" id="9782569at2"/>
<dbReference type="InterPro" id="IPR036095">
    <property type="entry name" value="PTS_EIIB-like_sf"/>
</dbReference>
<dbReference type="Gene3D" id="3.40.50.2300">
    <property type="match status" value="1"/>
</dbReference>
<dbReference type="InterPro" id="IPR013011">
    <property type="entry name" value="PTS_EIIB_2"/>
</dbReference>
<evidence type="ECO:0000256" key="7">
    <source>
        <dbReference type="ARBA" id="ARBA00022683"/>
    </source>
</evidence>
<dbReference type="Proteomes" id="UP000240987">
    <property type="component" value="Unassembled WGS sequence"/>
</dbReference>
<dbReference type="InterPro" id="IPR050864">
    <property type="entry name" value="Bacterial_PTS_Sugar_Transport"/>
</dbReference>
<evidence type="ECO:0000256" key="3">
    <source>
        <dbReference type="ARBA" id="ARBA00022448"/>
    </source>
</evidence>
<keyword evidence="4" id="KW-0597">Phosphoprotein</keyword>
<keyword evidence="3" id="KW-0813">Transport</keyword>
<evidence type="ECO:0000256" key="1">
    <source>
        <dbReference type="ARBA" id="ARBA00001401"/>
    </source>
</evidence>
<accession>A0A2T3JGK0</accession>
<evidence type="ECO:0000256" key="6">
    <source>
        <dbReference type="ARBA" id="ARBA00022679"/>
    </source>
</evidence>
<evidence type="ECO:0000256" key="5">
    <source>
        <dbReference type="ARBA" id="ARBA00022597"/>
    </source>
</evidence>
<keyword evidence="6" id="KW-0808">Transferase</keyword>
<sequence>MFFVCVAACPTGVAHTYMAAESLSIIGESLGHEVKVETQGSMGAENVITEEDMKRADGIIIASEVAINDKGRFVGLPILECSVSDPIKHGEAVFEALCEAINNG</sequence>
<evidence type="ECO:0000256" key="4">
    <source>
        <dbReference type="ARBA" id="ARBA00022553"/>
    </source>
</evidence>
<dbReference type="SUPFAM" id="SSF52794">
    <property type="entry name" value="PTS system IIB component-like"/>
    <property type="match status" value="1"/>
</dbReference>
<evidence type="ECO:0000259" key="9">
    <source>
        <dbReference type="PROSITE" id="PS51099"/>
    </source>
</evidence>
<dbReference type="GO" id="GO:0022877">
    <property type="term" value="F:protein-N(PI)-phosphohistidine-fructose phosphotransferase system transporter activity"/>
    <property type="evidence" value="ECO:0007669"/>
    <property type="project" value="InterPro"/>
</dbReference>
<dbReference type="Pfam" id="PF02302">
    <property type="entry name" value="PTS_IIB"/>
    <property type="match status" value="1"/>
</dbReference>
<evidence type="ECO:0000256" key="8">
    <source>
        <dbReference type="ARBA" id="ARBA00022777"/>
    </source>
</evidence>
<protein>
    <recommendedName>
        <fullName evidence="2">protein-N(pi)-phosphohistidine--D-fructose phosphotransferase</fullName>
        <ecNumber evidence="2">2.7.1.202</ecNumber>
    </recommendedName>
</protein>
<dbReference type="GO" id="GO:0005886">
    <property type="term" value="C:plasma membrane"/>
    <property type="evidence" value="ECO:0007669"/>
    <property type="project" value="TreeGrafter"/>
</dbReference>
<keyword evidence="7" id="KW-0598">Phosphotransferase system</keyword>
<dbReference type="NCBIfam" id="TIGR00829">
    <property type="entry name" value="FRU"/>
    <property type="match status" value="1"/>
</dbReference>
<feature type="domain" description="PTS EIIB type-2" evidence="9">
    <location>
        <begin position="1"/>
        <end position="99"/>
    </location>
</feature>
<dbReference type="RefSeq" id="WP_107243074.1">
    <property type="nucleotide sequence ID" value="NZ_JAKJUA010000012.1"/>
</dbReference>
<gene>
    <name evidence="10" type="ORF">C9J12_12800</name>
</gene>
<organism evidence="10 11">
    <name type="scientific">Photobacterium frigidiphilum</name>
    <dbReference type="NCBI Taxonomy" id="264736"/>
    <lineage>
        <taxon>Bacteria</taxon>
        <taxon>Pseudomonadati</taxon>
        <taxon>Pseudomonadota</taxon>
        <taxon>Gammaproteobacteria</taxon>
        <taxon>Vibrionales</taxon>
        <taxon>Vibrionaceae</taxon>
        <taxon>Photobacterium</taxon>
    </lineage>
</organism>
<keyword evidence="8" id="KW-0418">Kinase</keyword>
<dbReference type="AlphaFoldDB" id="A0A2T3JGK0"/>
<keyword evidence="11" id="KW-1185">Reference proteome</keyword>
<evidence type="ECO:0000313" key="10">
    <source>
        <dbReference type="EMBL" id="PSU48089.1"/>
    </source>
</evidence>
<evidence type="ECO:0000256" key="2">
    <source>
        <dbReference type="ARBA" id="ARBA00012799"/>
    </source>
</evidence>
<keyword evidence="5 10" id="KW-0762">Sugar transport</keyword>
<comment type="caution">
    <text evidence="10">The sequence shown here is derived from an EMBL/GenBank/DDBJ whole genome shotgun (WGS) entry which is preliminary data.</text>
</comment>
<dbReference type="EMBL" id="PYMJ01000011">
    <property type="protein sequence ID" value="PSU48089.1"/>
    <property type="molecule type" value="Genomic_DNA"/>
</dbReference>
<proteinExistence type="predicted"/>
<reference evidence="10 11" key="1">
    <citation type="submission" date="2018-01" db="EMBL/GenBank/DDBJ databases">
        <title>Whole genome sequencing of Histamine producing bacteria.</title>
        <authorList>
            <person name="Butler K."/>
        </authorList>
    </citation>
    <scope>NUCLEOTIDE SEQUENCE [LARGE SCALE GENOMIC DNA]</scope>
    <source>
        <strain evidence="10 11">JCM 12947</strain>
    </source>
</reference>
<dbReference type="GO" id="GO:0009401">
    <property type="term" value="P:phosphoenolpyruvate-dependent sugar phosphotransferase system"/>
    <property type="evidence" value="ECO:0007669"/>
    <property type="project" value="UniProtKB-KW"/>
</dbReference>
<name>A0A2T3JGK0_9GAMM</name>
<dbReference type="InterPro" id="IPR003353">
    <property type="entry name" value="PTS_IIB_fruc"/>
</dbReference>